<dbReference type="GO" id="GO:0005886">
    <property type="term" value="C:plasma membrane"/>
    <property type="evidence" value="ECO:0007669"/>
    <property type="project" value="UniProtKB-SubCell"/>
</dbReference>
<dbReference type="CDD" id="cd06261">
    <property type="entry name" value="TM_PBP2"/>
    <property type="match status" value="1"/>
</dbReference>
<evidence type="ECO:0000256" key="2">
    <source>
        <dbReference type="ARBA" id="ARBA00022448"/>
    </source>
</evidence>
<evidence type="ECO:0000259" key="8">
    <source>
        <dbReference type="PROSITE" id="PS50928"/>
    </source>
</evidence>
<feature type="transmembrane region" description="Helical" evidence="7">
    <location>
        <begin position="27"/>
        <end position="46"/>
    </location>
</feature>
<dbReference type="PANTHER" id="PTHR43227">
    <property type="entry name" value="BLL4140 PROTEIN"/>
    <property type="match status" value="1"/>
</dbReference>
<evidence type="ECO:0000256" key="7">
    <source>
        <dbReference type="RuleBase" id="RU363032"/>
    </source>
</evidence>
<dbReference type="PATRIC" id="fig|1195236.3.peg.4714"/>
<evidence type="ECO:0000256" key="1">
    <source>
        <dbReference type="ARBA" id="ARBA00004651"/>
    </source>
</evidence>
<dbReference type="STRING" id="1195236.CTER_4531"/>
<dbReference type="eggNOG" id="COG4209">
    <property type="taxonomic scope" value="Bacteria"/>
</dbReference>
<feature type="transmembrane region" description="Helical" evidence="7">
    <location>
        <begin position="282"/>
        <end position="303"/>
    </location>
</feature>
<comment type="subcellular location">
    <subcellularLocation>
        <location evidence="1 7">Cell membrane</location>
        <topology evidence="1 7">Multi-pass membrane protein</topology>
    </subcellularLocation>
</comment>
<sequence>MLKSETIKRKNAYKISNGIKAAVKKDFLLYMMLILPVVYFIVFKYIPMAGVAVAFRKYQAGKSIFGTEWVGLRYIGMFIHDGNFWNVFRNTVLLSIYNLIFGFPIPIIFALLLNEIKSKYTKKFVQTVSYLPKFFSTVVVVGMINNLLSPSTGVVNKVLEIFGYQSIYFINQSSWFRTIYVTSEIWQFMGWNAILYIATLSNVDTQLYEAAEIDGANRWKQTWHVTIPGIMPTIIITFILSVGYMLQVGFEKVLLLYTPSIYDTADVLQTYVYRIGLVANNYSYSTAIGLFQSIISLVLIWMVNQFAKKFSESSLW</sequence>
<keyword evidence="3" id="KW-1003">Cell membrane</keyword>
<accession>S0FI01</accession>
<dbReference type="Gene3D" id="1.10.3720.10">
    <property type="entry name" value="MetI-like"/>
    <property type="match status" value="1"/>
</dbReference>
<evidence type="ECO:0000256" key="4">
    <source>
        <dbReference type="ARBA" id="ARBA00022692"/>
    </source>
</evidence>
<protein>
    <submittedName>
        <fullName evidence="9">ABC-type polysaccharide transport system, permease component</fullName>
    </submittedName>
</protein>
<dbReference type="PROSITE" id="PS50928">
    <property type="entry name" value="ABC_TM1"/>
    <property type="match status" value="1"/>
</dbReference>
<dbReference type="SUPFAM" id="SSF161098">
    <property type="entry name" value="MetI-like"/>
    <property type="match status" value="1"/>
</dbReference>
<feature type="transmembrane region" description="Helical" evidence="7">
    <location>
        <begin position="92"/>
        <end position="113"/>
    </location>
</feature>
<evidence type="ECO:0000313" key="10">
    <source>
        <dbReference type="Proteomes" id="UP000014155"/>
    </source>
</evidence>
<dbReference type="InterPro" id="IPR000515">
    <property type="entry name" value="MetI-like"/>
</dbReference>
<keyword evidence="2 7" id="KW-0813">Transport</keyword>
<keyword evidence="5 7" id="KW-1133">Transmembrane helix</keyword>
<evidence type="ECO:0000256" key="3">
    <source>
        <dbReference type="ARBA" id="ARBA00022475"/>
    </source>
</evidence>
<proteinExistence type="inferred from homology"/>
<evidence type="ECO:0000313" key="9">
    <source>
        <dbReference type="EMBL" id="EMS69641.1"/>
    </source>
</evidence>
<dbReference type="InterPro" id="IPR035906">
    <property type="entry name" value="MetI-like_sf"/>
</dbReference>
<name>S0FI01_RUMCE</name>
<organism evidence="9 10">
    <name type="scientific">Ruminiclostridium cellobioparum subsp. termitidis CT1112</name>
    <dbReference type="NCBI Taxonomy" id="1195236"/>
    <lineage>
        <taxon>Bacteria</taxon>
        <taxon>Bacillati</taxon>
        <taxon>Bacillota</taxon>
        <taxon>Clostridia</taxon>
        <taxon>Eubacteriales</taxon>
        <taxon>Oscillospiraceae</taxon>
        <taxon>Ruminiclostridium</taxon>
    </lineage>
</organism>
<dbReference type="AlphaFoldDB" id="S0FI01"/>
<evidence type="ECO:0000256" key="5">
    <source>
        <dbReference type="ARBA" id="ARBA00022989"/>
    </source>
</evidence>
<gene>
    <name evidence="9" type="ORF">CTER_4531</name>
</gene>
<dbReference type="GO" id="GO:0055085">
    <property type="term" value="P:transmembrane transport"/>
    <property type="evidence" value="ECO:0007669"/>
    <property type="project" value="InterPro"/>
</dbReference>
<keyword evidence="10" id="KW-1185">Reference proteome</keyword>
<reference evidence="9 10" key="1">
    <citation type="journal article" date="2013" name="Genome Announc.">
        <title>Draft Genome Sequence of the Cellulolytic, Mesophilic, Anaerobic Bacterium Clostridium termitidis Strain CT1112 (DSM 5398).</title>
        <authorList>
            <person name="Lal S."/>
            <person name="Ramachandran U."/>
            <person name="Zhang X."/>
            <person name="Munir R."/>
            <person name="Sparling R."/>
            <person name="Levin D.B."/>
        </authorList>
    </citation>
    <scope>NUCLEOTIDE SEQUENCE [LARGE SCALE GENOMIC DNA]</scope>
    <source>
        <strain evidence="9 10">CT1112</strain>
    </source>
</reference>
<dbReference type="InterPro" id="IPR050809">
    <property type="entry name" value="UgpAE/MalFG_permease"/>
</dbReference>
<comment type="caution">
    <text evidence="9">The sequence shown here is derived from an EMBL/GenBank/DDBJ whole genome shotgun (WGS) entry which is preliminary data.</text>
</comment>
<feature type="transmembrane region" description="Helical" evidence="7">
    <location>
        <begin position="225"/>
        <end position="246"/>
    </location>
</feature>
<comment type="similarity">
    <text evidence="7">Belongs to the binding-protein-dependent transport system permease family.</text>
</comment>
<dbReference type="PANTHER" id="PTHR43227:SF11">
    <property type="entry name" value="BLL4140 PROTEIN"/>
    <property type="match status" value="1"/>
</dbReference>
<evidence type="ECO:0000256" key="6">
    <source>
        <dbReference type="ARBA" id="ARBA00023136"/>
    </source>
</evidence>
<keyword evidence="4 7" id="KW-0812">Transmembrane</keyword>
<feature type="domain" description="ABC transmembrane type-1" evidence="8">
    <location>
        <begin position="88"/>
        <end position="303"/>
    </location>
</feature>
<dbReference type="Proteomes" id="UP000014155">
    <property type="component" value="Unassembled WGS sequence"/>
</dbReference>
<dbReference type="EMBL" id="AORV01000065">
    <property type="protein sequence ID" value="EMS69641.1"/>
    <property type="molecule type" value="Genomic_DNA"/>
</dbReference>
<dbReference type="Pfam" id="PF00528">
    <property type="entry name" value="BPD_transp_1"/>
    <property type="match status" value="1"/>
</dbReference>
<keyword evidence="6 7" id="KW-0472">Membrane</keyword>